<gene>
    <name evidence="5" type="ORF">QTG54_001222</name>
</gene>
<accession>A0AAD8YNI3</accession>
<dbReference type="InterPro" id="IPR029063">
    <property type="entry name" value="SAM-dependent_MTases_sf"/>
</dbReference>
<dbReference type="GO" id="GO:0032259">
    <property type="term" value="P:methylation"/>
    <property type="evidence" value="ECO:0007669"/>
    <property type="project" value="UniProtKB-KW"/>
</dbReference>
<keyword evidence="2" id="KW-0808">Transferase</keyword>
<keyword evidence="1" id="KW-0489">Methyltransferase</keyword>
<keyword evidence="3" id="KW-0949">S-adenosyl-L-methionine</keyword>
<evidence type="ECO:0000256" key="1">
    <source>
        <dbReference type="ARBA" id="ARBA00022603"/>
    </source>
</evidence>
<reference evidence="5" key="1">
    <citation type="submission" date="2023-06" db="EMBL/GenBank/DDBJ databases">
        <title>Survivors Of The Sea: Transcriptome response of Skeletonema marinoi to long-term dormancy.</title>
        <authorList>
            <person name="Pinder M.I.M."/>
            <person name="Kourtchenko O."/>
            <person name="Robertson E.K."/>
            <person name="Larsson T."/>
            <person name="Maumus F."/>
            <person name="Osuna-Cruz C.M."/>
            <person name="Vancaester E."/>
            <person name="Stenow R."/>
            <person name="Vandepoele K."/>
            <person name="Ploug H."/>
            <person name="Bruchert V."/>
            <person name="Godhe A."/>
            <person name="Topel M."/>
        </authorList>
    </citation>
    <scope>NUCLEOTIDE SEQUENCE</scope>
    <source>
        <strain evidence="5">R05AC</strain>
    </source>
</reference>
<comment type="similarity">
    <text evidence="4">Belongs to the class I-like SAM-binding methyltransferase superfamily. Cation-dependent O-methyltransferase family.</text>
</comment>
<dbReference type="EMBL" id="JATAAI010000001">
    <property type="protein sequence ID" value="KAK1749283.1"/>
    <property type="molecule type" value="Genomic_DNA"/>
</dbReference>
<comment type="caution">
    <text evidence="5">The sequence shown here is derived from an EMBL/GenBank/DDBJ whole genome shotgun (WGS) entry which is preliminary data.</text>
</comment>
<evidence type="ECO:0000256" key="2">
    <source>
        <dbReference type="ARBA" id="ARBA00022679"/>
    </source>
</evidence>
<dbReference type="GO" id="GO:0008171">
    <property type="term" value="F:O-methyltransferase activity"/>
    <property type="evidence" value="ECO:0007669"/>
    <property type="project" value="InterPro"/>
</dbReference>
<dbReference type="SUPFAM" id="SSF53335">
    <property type="entry name" value="S-adenosyl-L-methionine-dependent methyltransferases"/>
    <property type="match status" value="1"/>
</dbReference>
<organism evidence="5 6">
    <name type="scientific">Skeletonema marinoi</name>
    <dbReference type="NCBI Taxonomy" id="267567"/>
    <lineage>
        <taxon>Eukaryota</taxon>
        <taxon>Sar</taxon>
        <taxon>Stramenopiles</taxon>
        <taxon>Ochrophyta</taxon>
        <taxon>Bacillariophyta</taxon>
        <taxon>Coscinodiscophyceae</taxon>
        <taxon>Thalassiosirophycidae</taxon>
        <taxon>Thalassiosirales</taxon>
        <taxon>Skeletonemataceae</taxon>
        <taxon>Skeletonema</taxon>
        <taxon>Skeletonema marinoi-dohrnii complex</taxon>
    </lineage>
</organism>
<sequence length="259" mass="28755">MGSAPTSSANGTVASRNPYFNFSMSAVIQRFSFYYCKAKSYIYDALILTMTEAWYRAVLEKLPDGSNLLDVGIGTGGALLRCTDLLVKKDLKVVGIDIDAAYVEAGHEAILYAGMDDRISINVVNVYEAKEKVMELVKQMGGSEDSDGRFVDAVYFSGSFSLLPDPVKALHLVSEFVKTKDGEKGSIFITQTYQRKTPFFLPYMKPLLKYATTIDFGQLVTEEDILRTFEESRLEVVQHEVIPGSVDNSLQAAYLSILR</sequence>
<dbReference type="Proteomes" id="UP001224775">
    <property type="component" value="Unassembled WGS sequence"/>
</dbReference>
<evidence type="ECO:0008006" key="7">
    <source>
        <dbReference type="Google" id="ProtNLM"/>
    </source>
</evidence>
<protein>
    <recommendedName>
        <fullName evidence="7">Methyltransferase domain-containing protein</fullName>
    </recommendedName>
</protein>
<evidence type="ECO:0000256" key="3">
    <source>
        <dbReference type="ARBA" id="ARBA00022691"/>
    </source>
</evidence>
<evidence type="ECO:0000313" key="5">
    <source>
        <dbReference type="EMBL" id="KAK1749283.1"/>
    </source>
</evidence>
<dbReference type="Gene3D" id="3.40.50.150">
    <property type="entry name" value="Vaccinia Virus protein VP39"/>
    <property type="match status" value="1"/>
</dbReference>
<dbReference type="AlphaFoldDB" id="A0AAD8YNI3"/>
<dbReference type="Pfam" id="PF01596">
    <property type="entry name" value="Methyltransf_3"/>
    <property type="match status" value="1"/>
</dbReference>
<dbReference type="CDD" id="cd02440">
    <property type="entry name" value="AdoMet_MTases"/>
    <property type="match status" value="1"/>
</dbReference>
<keyword evidence="6" id="KW-1185">Reference proteome</keyword>
<dbReference type="InterPro" id="IPR002935">
    <property type="entry name" value="SAM_O-MeTrfase"/>
</dbReference>
<name>A0AAD8YNI3_9STRA</name>
<evidence type="ECO:0000313" key="6">
    <source>
        <dbReference type="Proteomes" id="UP001224775"/>
    </source>
</evidence>
<evidence type="ECO:0000256" key="4">
    <source>
        <dbReference type="ARBA" id="ARBA00023453"/>
    </source>
</evidence>
<proteinExistence type="inferred from homology"/>